<comment type="similarity">
    <text evidence="1">Belongs to the UDP-N-acetylglucosamine 2-epimerase family.</text>
</comment>
<dbReference type="RefSeq" id="WP_306886028.1">
    <property type="nucleotide sequence ID" value="NZ_JAUSUL010000002.1"/>
</dbReference>
<dbReference type="PANTHER" id="PTHR43174">
    <property type="entry name" value="UDP-N-ACETYLGLUCOSAMINE 2-EPIMERASE"/>
    <property type="match status" value="1"/>
</dbReference>
<dbReference type="EC" id="5.1.3.23" evidence="3"/>
<feature type="domain" description="UDP-N-acetylglucosamine 2-epimerase" evidence="2">
    <location>
        <begin position="28"/>
        <end position="325"/>
    </location>
</feature>
<dbReference type="Proteomes" id="UP001229244">
    <property type="component" value="Unassembled WGS sequence"/>
</dbReference>
<accession>A0AAE4AUY7</accession>
<proteinExistence type="inferred from homology"/>
<dbReference type="AlphaFoldDB" id="A0AAE4AUY7"/>
<dbReference type="GO" id="GO:0016853">
    <property type="term" value="F:isomerase activity"/>
    <property type="evidence" value="ECO:0007669"/>
    <property type="project" value="UniProtKB-KW"/>
</dbReference>
<keyword evidence="1 3" id="KW-0413">Isomerase</keyword>
<keyword evidence="4" id="KW-1185">Reference proteome</keyword>
<dbReference type="PANTHER" id="PTHR43174:SF1">
    <property type="entry name" value="UDP-N-ACETYLGLUCOSAMINE 2-EPIMERASE"/>
    <property type="match status" value="1"/>
</dbReference>
<dbReference type="InterPro" id="IPR029767">
    <property type="entry name" value="WecB-like"/>
</dbReference>
<dbReference type="Pfam" id="PF02350">
    <property type="entry name" value="Epimerase_2"/>
    <property type="match status" value="1"/>
</dbReference>
<evidence type="ECO:0000259" key="2">
    <source>
        <dbReference type="Pfam" id="PF02350"/>
    </source>
</evidence>
<dbReference type="EMBL" id="JAUSUL010000002">
    <property type="protein sequence ID" value="MDQ0316199.1"/>
    <property type="molecule type" value="Genomic_DNA"/>
</dbReference>
<dbReference type="SUPFAM" id="SSF53756">
    <property type="entry name" value="UDP-Glycosyltransferase/glycogen phosphorylase"/>
    <property type="match status" value="1"/>
</dbReference>
<dbReference type="CDD" id="cd03786">
    <property type="entry name" value="GTB_UDP-GlcNAc_2-Epimerase"/>
    <property type="match status" value="1"/>
</dbReference>
<protein>
    <submittedName>
        <fullName evidence="3">UDP-GlcNAc3NAcA epimerase</fullName>
        <ecNumber evidence="3">5.1.3.23</ecNumber>
    </submittedName>
</protein>
<comment type="caution">
    <text evidence="3">The sequence shown here is derived from an EMBL/GenBank/DDBJ whole genome shotgun (WGS) entry which is preliminary data.</text>
</comment>
<evidence type="ECO:0000313" key="3">
    <source>
        <dbReference type="EMBL" id="MDQ0316199.1"/>
    </source>
</evidence>
<organism evidence="3 4">
    <name type="scientific">Amorphus orientalis</name>
    <dbReference type="NCBI Taxonomy" id="649198"/>
    <lineage>
        <taxon>Bacteria</taxon>
        <taxon>Pseudomonadati</taxon>
        <taxon>Pseudomonadota</taxon>
        <taxon>Alphaproteobacteria</taxon>
        <taxon>Hyphomicrobiales</taxon>
        <taxon>Amorphaceae</taxon>
        <taxon>Amorphus</taxon>
    </lineage>
</organism>
<dbReference type="NCBIfam" id="TIGR00236">
    <property type="entry name" value="wecB"/>
    <property type="match status" value="1"/>
</dbReference>
<gene>
    <name evidence="3" type="ORF">J2S73_002656</name>
</gene>
<evidence type="ECO:0000256" key="1">
    <source>
        <dbReference type="RuleBase" id="RU003513"/>
    </source>
</evidence>
<sequence length="356" mass="39221">MSKDLTIATIVGARPQFIKAAPFSRLVAEREGVREILIHTGQHYDSNMSDVFFDELAIPKPDIQLEVRNDGSGDITGRMLVELDRLLPTLEADCVLVYGDTDSTLAGALAAAKRHIPVVHVEAGLRSFNRAMPEEINRVLTDHLATLLFCPTGTAVTNLANEGITRGVIKSGDLMYDATIFARDRARERSSILDTLGLTPGEFRLATVHRAENTKGKPELERVADYLRQKAEEMPLVLPLHPRTRTVADRLGVSFGAVRLIDPLGYLDMHRLLAAAHEVLTDSGGLQKEAYFHRVPCITLRSESEWVETIDAGWNRLWTSPETSRERTEITDYGDGAAAAEILDALIGRMVTTAAV</sequence>
<evidence type="ECO:0000313" key="4">
    <source>
        <dbReference type="Proteomes" id="UP001229244"/>
    </source>
</evidence>
<dbReference type="Gene3D" id="3.40.50.2000">
    <property type="entry name" value="Glycogen Phosphorylase B"/>
    <property type="match status" value="2"/>
</dbReference>
<reference evidence="3" key="1">
    <citation type="submission" date="2023-07" db="EMBL/GenBank/DDBJ databases">
        <title>Genomic Encyclopedia of Type Strains, Phase IV (KMG-IV): sequencing the most valuable type-strain genomes for metagenomic binning, comparative biology and taxonomic classification.</title>
        <authorList>
            <person name="Goeker M."/>
        </authorList>
    </citation>
    <scope>NUCLEOTIDE SEQUENCE</scope>
    <source>
        <strain evidence="3">DSM 21202</strain>
    </source>
</reference>
<dbReference type="InterPro" id="IPR003331">
    <property type="entry name" value="UDP_GlcNAc_Epimerase_2_dom"/>
</dbReference>
<name>A0AAE4AUY7_9HYPH</name>